<evidence type="ECO:0000256" key="2">
    <source>
        <dbReference type="SAM" id="MobiDB-lite"/>
    </source>
</evidence>
<dbReference type="Proteomes" id="UP000680206">
    <property type="component" value="Unassembled WGS sequence"/>
</dbReference>
<feature type="repeat" description="ANK" evidence="1">
    <location>
        <begin position="503"/>
        <end position="536"/>
    </location>
</feature>
<dbReference type="InterPro" id="IPR036770">
    <property type="entry name" value="Ankyrin_rpt-contain_sf"/>
</dbReference>
<evidence type="ECO:0000313" key="4">
    <source>
        <dbReference type="Proteomes" id="UP000680206"/>
    </source>
</evidence>
<keyword evidence="1" id="KW-0040">ANK repeat</keyword>
<organism evidence="3 4">
    <name type="scientific">Actinomadura violacea</name>
    <dbReference type="NCBI Taxonomy" id="2819934"/>
    <lineage>
        <taxon>Bacteria</taxon>
        <taxon>Bacillati</taxon>
        <taxon>Actinomycetota</taxon>
        <taxon>Actinomycetes</taxon>
        <taxon>Streptosporangiales</taxon>
        <taxon>Thermomonosporaceae</taxon>
        <taxon>Actinomadura</taxon>
    </lineage>
</organism>
<comment type="caution">
    <text evidence="3">The sequence shown here is derived from an EMBL/GenBank/DDBJ whole genome shotgun (WGS) entry which is preliminary data.</text>
</comment>
<dbReference type="RefSeq" id="WP_208244449.1">
    <property type="nucleotide sequence ID" value="NZ_JAGEPF010000016.1"/>
</dbReference>
<accession>A0ABS3RWF9</accession>
<proteinExistence type="predicted"/>
<protein>
    <submittedName>
        <fullName evidence="3">Ankyrin repeat domain-containing protein</fullName>
    </submittedName>
</protein>
<name>A0ABS3RWF9_9ACTN</name>
<dbReference type="PROSITE" id="PS50088">
    <property type="entry name" value="ANK_REPEAT"/>
    <property type="match status" value="1"/>
</dbReference>
<dbReference type="EMBL" id="JAGEPF010000016">
    <property type="protein sequence ID" value="MBO2461085.1"/>
    <property type="molecule type" value="Genomic_DNA"/>
</dbReference>
<sequence length="568" mass="62600">MIDTRAFPPQEASRLRRIRRYAVPRWMIERASERRLAGDWLGACAAANMDVAFDLAEVADEHGREVAAALADDLRHFAPDLLRWHAPRVGRGRTTLAPDQVLVLSATPGDPRRTLHVTTPRQLVHGPQRLTLRFGAVTDLWPYLNTDLPYLTLWHNIAHRWDAARHLWDVRHTDELRERCGGDARRAPFLEPDGTPRPADRLPSADPGRDDPAAHAEWAVLLHESGDARAAMAAAGITVDEAGVDLDEYLGGGVIETVDVLARLPLAPARLADEVRRLSERGHGDEYWIPATQHVAVVLRRAGEGLGAELVGRDDLDEDLPVVPDASWRMPPDADALRHGVVPAEELHPLVRDALAPARAFTGPGGPPGPGRPGPARIRCRGEWHEVAFRDGALGMPHDEGERRRERALLALGGSVGGCEAAERAWREGGRLPKALDAQRRELLARVQHGDTPGVLALLDAGADPRVRDARGRTLLHALPQLDWEALLPRLLPVLDLEARDGAGRTPLHVVVFEEGSPALVRALLDAGARIDAQDDDEITVARVIDWRRTDLDFLAKRIEEEHPDLEW</sequence>
<feature type="region of interest" description="Disordered" evidence="2">
    <location>
        <begin position="183"/>
        <end position="211"/>
    </location>
</feature>
<evidence type="ECO:0000313" key="3">
    <source>
        <dbReference type="EMBL" id="MBO2461085.1"/>
    </source>
</evidence>
<gene>
    <name evidence="3" type="ORF">J4709_26225</name>
</gene>
<reference evidence="3 4" key="1">
    <citation type="submission" date="2021-03" db="EMBL/GenBank/DDBJ databases">
        <title>Actinomadura violae sp. nov., isolated from lichen in Thailand.</title>
        <authorList>
            <person name="Kanchanasin P."/>
            <person name="Saeng-In P."/>
            <person name="Phongsopitanun W."/>
            <person name="Yuki M."/>
            <person name="Kudo T."/>
            <person name="Ohkuma M."/>
            <person name="Tanasupawat S."/>
        </authorList>
    </citation>
    <scope>NUCLEOTIDE SEQUENCE [LARGE SCALE GENOMIC DNA]</scope>
    <source>
        <strain evidence="3 4">LCR2-06</strain>
    </source>
</reference>
<dbReference type="PROSITE" id="PS50297">
    <property type="entry name" value="ANK_REP_REGION"/>
    <property type="match status" value="1"/>
</dbReference>
<evidence type="ECO:0000256" key="1">
    <source>
        <dbReference type="PROSITE-ProRule" id="PRU00023"/>
    </source>
</evidence>
<dbReference type="Gene3D" id="1.25.40.20">
    <property type="entry name" value="Ankyrin repeat-containing domain"/>
    <property type="match status" value="1"/>
</dbReference>
<dbReference type="InterPro" id="IPR002110">
    <property type="entry name" value="Ankyrin_rpt"/>
</dbReference>
<keyword evidence="4" id="KW-1185">Reference proteome</keyword>
<dbReference type="Pfam" id="PF12796">
    <property type="entry name" value="Ank_2"/>
    <property type="match status" value="1"/>
</dbReference>
<dbReference type="SUPFAM" id="SSF48403">
    <property type="entry name" value="Ankyrin repeat"/>
    <property type="match status" value="1"/>
</dbReference>